<dbReference type="Pfam" id="PF02368">
    <property type="entry name" value="Big_2"/>
    <property type="match status" value="1"/>
</dbReference>
<reference evidence="2 3" key="1">
    <citation type="submission" date="2024-09" db="EMBL/GenBank/DDBJ databases">
        <authorList>
            <person name="Sun Q."/>
            <person name="Mori K."/>
        </authorList>
    </citation>
    <scope>NUCLEOTIDE SEQUENCE [LARGE SCALE GENOMIC DNA]</scope>
    <source>
        <strain evidence="2 3">CCM 4839</strain>
    </source>
</reference>
<comment type="caution">
    <text evidence="2">The sequence shown here is derived from an EMBL/GenBank/DDBJ whole genome shotgun (WGS) entry which is preliminary data.</text>
</comment>
<keyword evidence="3" id="KW-1185">Reference proteome</keyword>
<evidence type="ECO:0000259" key="1">
    <source>
        <dbReference type="PROSITE" id="PS51272"/>
    </source>
</evidence>
<feature type="domain" description="SLH" evidence="1">
    <location>
        <begin position="1795"/>
        <end position="1854"/>
    </location>
</feature>
<dbReference type="Gene3D" id="2.60.40.1190">
    <property type="match status" value="2"/>
</dbReference>
<dbReference type="SMART" id="SM00635">
    <property type="entry name" value="BID_2"/>
    <property type="match status" value="1"/>
</dbReference>
<dbReference type="Pfam" id="PF06452">
    <property type="entry name" value="CBM9_1"/>
    <property type="match status" value="2"/>
</dbReference>
<dbReference type="Pfam" id="PF22680">
    <property type="entry name" value="Glyco_hydro_123_N_2"/>
    <property type="match status" value="1"/>
</dbReference>
<dbReference type="PROSITE" id="PS51272">
    <property type="entry name" value="SLH"/>
    <property type="match status" value="3"/>
</dbReference>
<protein>
    <submittedName>
        <fullName evidence="2">Glycoside hydrolase domain-containing protein</fullName>
    </submittedName>
</protein>
<proteinExistence type="predicted"/>
<feature type="domain" description="SLH" evidence="1">
    <location>
        <begin position="1727"/>
        <end position="1790"/>
    </location>
</feature>
<evidence type="ECO:0000313" key="2">
    <source>
        <dbReference type="EMBL" id="MFC0390781.1"/>
    </source>
</evidence>
<dbReference type="InterPro" id="IPR003343">
    <property type="entry name" value="Big_2"/>
</dbReference>
<dbReference type="Pfam" id="PF13320">
    <property type="entry name" value="GH123_cat"/>
    <property type="match status" value="1"/>
</dbReference>
<name>A0ABV6J4J1_9BACL</name>
<dbReference type="EMBL" id="JBHLVF010000009">
    <property type="protein sequence ID" value="MFC0390781.1"/>
    <property type="molecule type" value="Genomic_DNA"/>
</dbReference>
<dbReference type="Gene3D" id="2.60.120.430">
    <property type="entry name" value="Galactose-binding lectin"/>
    <property type="match status" value="1"/>
</dbReference>
<organism evidence="2 3">
    <name type="scientific">Paenibacillus mendelii</name>
    <dbReference type="NCBI Taxonomy" id="206163"/>
    <lineage>
        <taxon>Bacteria</taxon>
        <taxon>Bacillati</taxon>
        <taxon>Bacillota</taxon>
        <taxon>Bacilli</taxon>
        <taxon>Bacillales</taxon>
        <taxon>Paenibacillaceae</taxon>
        <taxon>Paenibacillus</taxon>
    </lineage>
</organism>
<dbReference type="Pfam" id="PF00395">
    <property type="entry name" value="SLH"/>
    <property type="match status" value="3"/>
</dbReference>
<dbReference type="InterPro" id="IPR025150">
    <property type="entry name" value="GH123_cat"/>
</dbReference>
<dbReference type="InterPro" id="IPR001119">
    <property type="entry name" value="SLH_dom"/>
</dbReference>
<dbReference type="InterPro" id="IPR051465">
    <property type="entry name" value="Cell_Envelope_Struct_Comp"/>
</dbReference>
<accession>A0ABV6J4J1</accession>
<dbReference type="RefSeq" id="WP_204821107.1">
    <property type="nucleotide sequence ID" value="NZ_JANHOF010000009.1"/>
</dbReference>
<sequence length="1854" mass="202358">MARLSARCRSTMVWMLIVCLIIPFMAGGGAAVKAEAAAPENWIVNPGFENVSDGRPVSWAHSTGQWGIDYGISTEQAHTGTYSAFVNHSTGDGLPNIVAVEKPSIQDSEEYVFSAWLKVEDKAMTGTPMLNMDFYGDEINEVTGDTWIGSLNKRLEKGDFSGEWQQLTYRFTPLPGSNKVTIYLMVAGGKGKVYFDDASFTLAADDPEPEPELGPYQIWTGPNTVNVTKTAKPLTSTDLKLDMAKREYQSGQVFVTAQDGRAEITSAGISDLTSEGAVIPAGNVQIFVQQYVKIEKNSNGAYQPGEYPDALIPLDAYMSVHGKVDVTKGQNQSIWFTVKTEETTPSGIYQGTITLTVNGELKTVPVEVKVRDFAIPEENHAETAFAIWGGDMLLAGHPGITNNSEAYWKLMRNYYEFMLDYHVTPTALPIPTDDYSQYVVDAEPYIKDPRVSAYNLPYTVGDLDDPVNGRAALLIKELKAKGLLDKAYYYLGGEIDEPTPAMFPKVIQRSEQIKAIEPTLRHLVTTGIHPELSEAVNTFTPLFNEFVTDAYLEAAHEHQANGGHIWWYGCVAPKNPYPTYHIDDDIIGARLVSWMQRSYGIEGNLYWSVNIFKKYDGTKYIDRDIWNDSFAFPGANGDGYLLYPGTKYGINGPIATLRLQTIRDGNQDYEYLWLLEQKIKQAAESLQVNVTANDIMKPYYDRLFTDVKSFTKDVGVLQSVRSEVADMIEQLDQDPKALILLSNHASDASKREITVYAAKGTEVSVNGQEITAEALQNNEVADQYKTAFSVVPGTNEMTVVLKKDGREMTVTRNVVVKSRAIEPIMKKTVINNFSDEQSLAGIVGEYDVTIEGTSEDHAPDGGKSLKVKIPYLEGEAYPGIHLPVAADRKDISEADTLELDVYNDSSQTMNLFAKLFDAQGKPSDHKIGTLLPGANHLALPLAQLNPIDKTNIASILFWTFSGTSEVTLYFSDVHILGVDKEAMKSFQIPYTPIVPDITAGLNGPVWKLDKQLAYTTGDTEINAAYDLKYNETYLYVGVDVTDNEVVNTNAANPWEDDSVEIYLDGIGAKGVYNEHTVRYVFRNDDDQVHAYGLLNQQTGGILHQSDRTADGYAMKIAIPWRLIGISPANGDVISFTMHVNDADHGKRSLTQDISTDATSSENWADRVFVNEKVTYSMDSIADDRIVIDGKPDESFWKLEYSLGQQTFGVLNDKQNGAKLGLRWSPTHLYAAFDVTDSLVHAPKEKPVWEESSVELFIDGKFTQGPRDAFSPQYTIRFGDETFYLNGAAKADKEGIVHQSVETDKGYQVEMAIPWEAIGITAEEGQWIGITSHVNFYQESGGAVLGLTENGTSDVSNTANYLAFQLRNDVPVPVPVTSIAVMGAGNTSTIALKGGTLQMEAAVTPANADMQSVSWTVLSEDGSSATDLAAISTAGLLSAKKNGKVRVVATALDGSGVQGYAIITISGQSTDPGTYYPGATTGTVTGGSSNETANEAAVSIENGVAIVKLDANQTSAVIPAASLLGHPIRVEAGDAVITIDPAVWEDLITQADSGKAVLHVSVNPVKDSEANLSLDGEKGRLQLAGQAYDIHIVIKTADGKEIQLGQAAGGIKLELPYRSNIIDDGLLGIYYYNEATKRWEYVGGRVNSTDGLVGVQLEHLSRYAVLAFNKRFTDVPSGHWAYRTLQLMAAKHIVTGITDDEFKPAILTTRAEFVTLLVRALGLKEQDGKHPFTDVPNNAWYKAELSAAYSAGLIQGVNEHTFHPNGPITREEMAVLLVRAYESLAEGEESSAGNEAVAYVDQDQISPWAAESIHAAAIQGLMIGQAGSSFAPKNHATRAECAKAVHNLMKAAGLL</sequence>
<dbReference type="GO" id="GO:0016787">
    <property type="term" value="F:hydrolase activity"/>
    <property type="evidence" value="ECO:0007669"/>
    <property type="project" value="UniProtKB-KW"/>
</dbReference>
<dbReference type="Proteomes" id="UP001589818">
    <property type="component" value="Unassembled WGS sequence"/>
</dbReference>
<dbReference type="InterPro" id="IPR010502">
    <property type="entry name" value="Carb-bd_dom_fam9"/>
</dbReference>
<dbReference type="InterPro" id="IPR008979">
    <property type="entry name" value="Galactose-bd-like_sf"/>
</dbReference>
<dbReference type="InterPro" id="IPR053850">
    <property type="entry name" value="Glyco_hydro_123_N_2"/>
</dbReference>
<gene>
    <name evidence="2" type="ORF">ACFFJ8_05265</name>
</gene>
<keyword evidence="2" id="KW-0378">Hydrolase</keyword>
<dbReference type="PANTHER" id="PTHR43308:SF5">
    <property type="entry name" value="S-LAYER PROTEIN _ PEPTIDOGLYCAN ENDO-BETA-N-ACETYLGLUCOSAMINIDASE"/>
    <property type="match status" value="1"/>
</dbReference>
<dbReference type="SUPFAM" id="SSF49344">
    <property type="entry name" value="CBD9-like"/>
    <property type="match status" value="2"/>
</dbReference>
<dbReference type="SUPFAM" id="SSF49785">
    <property type="entry name" value="Galactose-binding domain-like"/>
    <property type="match status" value="1"/>
</dbReference>
<dbReference type="PANTHER" id="PTHR43308">
    <property type="entry name" value="OUTER MEMBRANE PROTEIN ALPHA-RELATED"/>
    <property type="match status" value="1"/>
</dbReference>
<dbReference type="Gene3D" id="2.60.40.1080">
    <property type="match status" value="1"/>
</dbReference>
<feature type="domain" description="SLH" evidence="1">
    <location>
        <begin position="1667"/>
        <end position="1726"/>
    </location>
</feature>
<evidence type="ECO:0000313" key="3">
    <source>
        <dbReference type="Proteomes" id="UP001589818"/>
    </source>
</evidence>
<dbReference type="Gene3D" id="2.60.120.260">
    <property type="entry name" value="Galactose-binding domain-like"/>
    <property type="match status" value="1"/>
</dbReference>